<dbReference type="EMBL" id="BARS01022382">
    <property type="protein sequence ID" value="GAG13455.1"/>
    <property type="molecule type" value="Genomic_DNA"/>
</dbReference>
<accession>X0V5W4</accession>
<sequence>VALENGKVMASKEYPGGLSAVMEVALPVVLGIQVAEEPPRYVAVSKVRQSMKTATIEEIEAGEFDLTGGPKIDRMYQPEVGEGAEILEGDLDEVADKLIDIFDDLGVR</sequence>
<dbReference type="AlphaFoldDB" id="X0V5W4"/>
<dbReference type="InterPro" id="IPR014729">
    <property type="entry name" value="Rossmann-like_a/b/a_fold"/>
</dbReference>
<protein>
    <recommendedName>
        <fullName evidence="2">Electron transfer flavoprotein alpha/beta-subunit N-terminal domain-containing protein</fullName>
    </recommendedName>
</protein>
<dbReference type="Gene3D" id="3.40.50.620">
    <property type="entry name" value="HUPs"/>
    <property type="match status" value="1"/>
</dbReference>
<evidence type="ECO:0008006" key="2">
    <source>
        <dbReference type="Google" id="ProtNLM"/>
    </source>
</evidence>
<comment type="caution">
    <text evidence="1">The sequence shown here is derived from an EMBL/GenBank/DDBJ whole genome shotgun (WGS) entry which is preliminary data.</text>
</comment>
<name>X0V5W4_9ZZZZ</name>
<organism evidence="1">
    <name type="scientific">marine sediment metagenome</name>
    <dbReference type="NCBI Taxonomy" id="412755"/>
    <lineage>
        <taxon>unclassified sequences</taxon>
        <taxon>metagenomes</taxon>
        <taxon>ecological metagenomes</taxon>
    </lineage>
</organism>
<reference evidence="1" key="1">
    <citation type="journal article" date="2014" name="Front. Microbiol.">
        <title>High frequency of phylogenetically diverse reductive dehalogenase-homologous genes in deep subseafloor sedimentary metagenomes.</title>
        <authorList>
            <person name="Kawai M."/>
            <person name="Futagami T."/>
            <person name="Toyoda A."/>
            <person name="Takaki Y."/>
            <person name="Nishi S."/>
            <person name="Hori S."/>
            <person name="Arai W."/>
            <person name="Tsubouchi T."/>
            <person name="Morono Y."/>
            <person name="Uchiyama I."/>
            <person name="Ito T."/>
            <person name="Fujiyama A."/>
            <person name="Inagaki F."/>
            <person name="Takami H."/>
        </authorList>
    </citation>
    <scope>NUCLEOTIDE SEQUENCE</scope>
    <source>
        <strain evidence="1">Expedition CK06-06</strain>
    </source>
</reference>
<dbReference type="SUPFAM" id="SSF52402">
    <property type="entry name" value="Adenine nucleotide alpha hydrolases-like"/>
    <property type="match status" value="1"/>
</dbReference>
<evidence type="ECO:0000313" key="1">
    <source>
        <dbReference type="EMBL" id="GAG13455.1"/>
    </source>
</evidence>
<proteinExistence type="predicted"/>
<gene>
    <name evidence="1" type="ORF">S01H1_35796</name>
</gene>
<feature type="non-terminal residue" evidence="1">
    <location>
        <position position="1"/>
    </location>
</feature>